<dbReference type="SUPFAM" id="SSF49478">
    <property type="entry name" value="Cna protein B-type domain"/>
    <property type="match status" value="1"/>
</dbReference>
<dbReference type="PANTHER" id="PTHR30329">
    <property type="entry name" value="STATOR ELEMENT OF FLAGELLAR MOTOR COMPLEX"/>
    <property type="match status" value="1"/>
</dbReference>
<dbReference type="InterPro" id="IPR011659">
    <property type="entry name" value="WD40"/>
</dbReference>
<keyword evidence="8" id="KW-1185">Reference proteome</keyword>
<dbReference type="SUPFAM" id="SSF103088">
    <property type="entry name" value="OmpA-like"/>
    <property type="match status" value="1"/>
</dbReference>
<dbReference type="Gene3D" id="2.120.10.30">
    <property type="entry name" value="TolB, C-terminal domain"/>
    <property type="match status" value="1"/>
</dbReference>
<evidence type="ECO:0000256" key="1">
    <source>
        <dbReference type="ARBA" id="ARBA00004442"/>
    </source>
</evidence>
<organism evidence="7 8">
    <name type="scientific">Flavobacterium fragile</name>
    <dbReference type="NCBI Taxonomy" id="2949085"/>
    <lineage>
        <taxon>Bacteria</taxon>
        <taxon>Pseudomonadati</taxon>
        <taxon>Bacteroidota</taxon>
        <taxon>Flavobacteriia</taxon>
        <taxon>Flavobacteriales</taxon>
        <taxon>Flavobacteriaceae</taxon>
        <taxon>Flavobacterium</taxon>
    </lineage>
</organism>
<feature type="domain" description="OmpA-like" evidence="6">
    <location>
        <begin position="503"/>
        <end position="622"/>
    </location>
</feature>
<sequence length="622" mass="69715">MKKKYIVFSLFLVSLSIGAQTKASKKADQFFESYQYVNAIDAYLQLVNNKNADQHVYKNLADSYYHIFNTKEAVKWYEKAIQGAADSETFYRYAQCLKSNGNYKEANHIMDKFADLAPSDERAKAHKANPNYYNSLNEAKALFFVENTSFSTEKSNDFAPFLTNENELYFVSSRKSNKTDKWSNQPYFNIFKANRNENGVFTEVTEVKELNTPFHDGPVAISQDGNTMFFARDGHSSNLYTKDKKNNAKIAQLGIYKAVKVNGKWSIGEALPINSTSYSVSHPSLSLDGKTLYFSSNMPGGYGESDIWKIEIKENGYGKPENLGKRINTPGREVFPFIAADSILYFSSNGLQGFGGLDIFKVDLRNPKEAVNLGKPVNTESDDFSINLNSSKNVGYFASNRSGYDAIYQATPVCGTEVTTIITDVKTGKPIADALVSVLDAKNNIIEAKKTDNTGKIIFNLTCNSNYMLQVVAPNYETITHKFENNKEAFLMIPLRLNPNEVTITETEVILGNVYFEYNKSNITLMGAEELNKLVKVMQENPSMIIFVKSHTDSKGSMQYNAKLSEQRAQATVQYIVSKGINKERISGKGFGSSEPKVNCGSNCTEEENATNRRSEFIIVKK</sequence>
<dbReference type="InterPro" id="IPR006664">
    <property type="entry name" value="OMP_bac"/>
</dbReference>
<evidence type="ECO:0000256" key="2">
    <source>
        <dbReference type="ARBA" id="ARBA00023136"/>
    </source>
</evidence>
<dbReference type="Pfam" id="PF00691">
    <property type="entry name" value="OmpA"/>
    <property type="match status" value="1"/>
</dbReference>
<dbReference type="Pfam" id="PF12895">
    <property type="entry name" value="ANAPC3"/>
    <property type="match status" value="1"/>
</dbReference>
<comment type="subcellular location">
    <subcellularLocation>
        <location evidence="1">Cell outer membrane</location>
    </subcellularLocation>
</comment>
<dbReference type="PRINTS" id="PR01021">
    <property type="entry name" value="OMPADOMAIN"/>
</dbReference>
<accession>A0ABT0TE95</accession>
<feature type="signal peptide" evidence="5">
    <location>
        <begin position="1"/>
        <end position="19"/>
    </location>
</feature>
<evidence type="ECO:0000313" key="7">
    <source>
        <dbReference type="EMBL" id="MCL9769295.1"/>
    </source>
</evidence>
<dbReference type="PROSITE" id="PS51123">
    <property type="entry name" value="OMPA_2"/>
    <property type="match status" value="1"/>
</dbReference>
<evidence type="ECO:0000256" key="3">
    <source>
        <dbReference type="ARBA" id="ARBA00023237"/>
    </source>
</evidence>
<dbReference type="InterPro" id="IPR011042">
    <property type="entry name" value="6-blade_b-propeller_TolB-like"/>
</dbReference>
<dbReference type="SUPFAM" id="SSF82171">
    <property type="entry name" value="DPP6 N-terminal domain-like"/>
    <property type="match status" value="1"/>
</dbReference>
<gene>
    <name evidence="7" type="ORF">NAT47_02600</name>
</gene>
<evidence type="ECO:0000256" key="5">
    <source>
        <dbReference type="SAM" id="SignalP"/>
    </source>
</evidence>
<name>A0ABT0TE95_9FLAO</name>
<comment type="caution">
    <text evidence="7">The sequence shown here is derived from an EMBL/GenBank/DDBJ whole genome shotgun (WGS) entry which is preliminary data.</text>
</comment>
<dbReference type="InterPro" id="IPR006665">
    <property type="entry name" value="OmpA-like"/>
</dbReference>
<dbReference type="Gene3D" id="2.60.40.1120">
    <property type="entry name" value="Carboxypeptidase-like, regulatory domain"/>
    <property type="match status" value="1"/>
</dbReference>
<keyword evidence="5" id="KW-0732">Signal</keyword>
<feature type="chain" id="PRO_5045877787" evidence="5">
    <location>
        <begin position="20"/>
        <end position="622"/>
    </location>
</feature>
<dbReference type="Gene3D" id="3.30.1330.60">
    <property type="entry name" value="OmpA-like domain"/>
    <property type="match status" value="1"/>
</dbReference>
<dbReference type="Proteomes" id="UP001203342">
    <property type="component" value="Unassembled WGS sequence"/>
</dbReference>
<reference evidence="7 8" key="1">
    <citation type="submission" date="2022-05" db="EMBL/GenBank/DDBJ databases">
        <title>Flavobacterium sp., isolated from activated sludge.</title>
        <authorList>
            <person name="Ran Q."/>
        </authorList>
    </citation>
    <scope>NUCLEOTIDE SEQUENCE [LARGE SCALE GENOMIC DNA]</scope>
    <source>
        <strain evidence="7 8">HXWNR69</strain>
    </source>
</reference>
<dbReference type="Gene3D" id="1.25.40.10">
    <property type="entry name" value="Tetratricopeptide repeat domain"/>
    <property type="match status" value="1"/>
</dbReference>
<dbReference type="RefSeq" id="WP_250579972.1">
    <property type="nucleotide sequence ID" value="NZ_JAMLJN010000002.1"/>
</dbReference>
<dbReference type="InterPro" id="IPR036737">
    <property type="entry name" value="OmpA-like_sf"/>
</dbReference>
<proteinExistence type="predicted"/>
<keyword evidence="2 4" id="KW-0472">Membrane</keyword>
<evidence type="ECO:0000313" key="8">
    <source>
        <dbReference type="Proteomes" id="UP001203342"/>
    </source>
</evidence>
<dbReference type="PANTHER" id="PTHR30329:SF21">
    <property type="entry name" value="LIPOPROTEIN YIAD-RELATED"/>
    <property type="match status" value="1"/>
</dbReference>
<evidence type="ECO:0000259" key="6">
    <source>
        <dbReference type="PROSITE" id="PS51123"/>
    </source>
</evidence>
<dbReference type="CDD" id="cd07185">
    <property type="entry name" value="OmpA_C-like"/>
    <property type="match status" value="1"/>
</dbReference>
<dbReference type="Pfam" id="PF07676">
    <property type="entry name" value="PD40"/>
    <property type="match status" value="3"/>
</dbReference>
<dbReference type="SUPFAM" id="SSF48452">
    <property type="entry name" value="TPR-like"/>
    <property type="match status" value="1"/>
</dbReference>
<dbReference type="EMBL" id="JAMLJN010000002">
    <property type="protein sequence ID" value="MCL9769295.1"/>
    <property type="molecule type" value="Genomic_DNA"/>
</dbReference>
<dbReference type="InterPro" id="IPR011990">
    <property type="entry name" value="TPR-like_helical_dom_sf"/>
</dbReference>
<evidence type="ECO:0000256" key="4">
    <source>
        <dbReference type="PROSITE-ProRule" id="PRU00473"/>
    </source>
</evidence>
<keyword evidence="3" id="KW-0998">Cell outer membrane</keyword>
<protein>
    <submittedName>
        <fullName evidence="7">OmpA family protein</fullName>
    </submittedName>
</protein>
<dbReference type="InterPro" id="IPR050330">
    <property type="entry name" value="Bact_OuterMem_StrucFunc"/>
</dbReference>